<comment type="caution">
    <text evidence="2">The sequence shown here is derived from an EMBL/GenBank/DDBJ whole genome shotgun (WGS) entry which is preliminary data.</text>
</comment>
<evidence type="ECO:0000313" key="2">
    <source>
        <dbReference type="EMBL" id="KAJ8417204.1"/>
    </source>
</evidence>
<reference evidence="2" key="1">
    <citation type="journal article" date="2023" name="Science">
        <title>Genome structures resolve the early diversification of teleost fishes.</title>
        <authorList>
            <person name="Parey E."/>
            <person name="Louis A."/>
            <person name="Montfort J."/>
            <person name="Bouchez O."/>
            <person name="Roques C."/>
            <person name="Iampietro C."/>
            <person name="Lluch J."/>
            <person name="Castinel A."/>
            <person name="Donnadieu C."/>
            <person name="Desvignes T."/>
            <person name="Floi Bucao C."/>
            <person name="Jouanno E."/>
            <person name="Wen M."/>
            <person name="Mejri S."/>
            <person name="Dirks R."/>
            <person name="Jansen H."/>
            <person name="Henkel C."/>
            <person name="Chen W.J."/>
            <person name="Zahm M."/>
            <person name="Cabau C."/>
            <person name="Klopp C."/>
            <person name="Thompson A.W."/>
            <person name="Robinson-Rechavi M."/>
            <person name="Braasch I."/>
            <person name="Lecointre G."/>
            <person name="Bobe J."/>
            <person name="Postlethwait J.H."/>
            <person name="Berthelot C."/>
            <person name="Roest Crollius H."/>
            <person name="Guiguen Y."/>
        </authorList>
    </citation>
    <scope>NUCLEOTIDE SEQUENCE</scope>
    <source>
        <strain evidence="2">NC1722</strain>
    </source>
</reference>
<protein>
    <submittedName>
        <fullName evidence="2">Uncharacterized protein</fullName>
    </submittedName>
</protein>
<dbReference type="Proteomes" id="UP001221898">
    <property type="component" value="Unassembled WGS sequence"/>
</dbReference>
<proteinExistence type="predicted"/>
<organism evidence="2 3">
    <name type="scientific">Aldrovandia affinis</name>
    <dbReference type="NCBI Taxonomy" id="143900"/>
    <lineage>
        <taxon>Eukaryota</taxon>
        <taxon>Metazoa</taxon>
        <taxon>Chordata</taxon>
        <taxon>Craniata</taxon>
        <taxon>Vertebrata</taxon>
        <taxon>Euteleostomi</taxon>
        <taxon>Actinopterygii</taxon>
        <taxon>Neopterygii</taxon>
        <taxon>Teleostei</taxon>
        <taxon>Notacanthiformes</taxon>
        <taxon>Halosauridae</taxon>
        <taxon>Aldrovandia</taxon>
    </lineage>
</organism>
<accession>A0AAD7TA62</accession>
<evidence type="ECO:0000256" key="1">
    <source>
        <dbReference type="SAM" id="MobiDB-lite"/>
    </source>
</evidence>
<sequence>MAGLCALRKQTARGWCNPRLQTQPAAAAGGFGGEGELQRSARAVVFPQGRSQLNPVPPSRAAPLTQRHSPIERSTFLRAVLRARVSRPSPSARLHRGPDLTQVCPRYAQECLEDNPQSKASFIFHNPSCAECTVENDS</sequence>
<feature type="region of interest" description="Disordered" evidence="1">
    <location>
        <begin position="50"/>
        <end position="69"/>
    </location>
</feature>
<evidence type="ECO:0000313" key="3">
    <source>
        <dbReference type="Proteomes" id="UP001221898"/>
    </source>
</evidence>
<dbReference type="EMBL" id="JAINUG010000004">
    <property type="protein sequence ID" value="KAJ8417204.1"/>
    <property type="molecule type" value="Genomic_DNA"/>
</dbReference>
<name>A0AAD7TA62_9TELE</name>
<dbReference type="AlphaFoldDB" id="A0AAD7TA62"/>
<gene>
    <name evidence="2" type="ORF">AAFF_G00284310</name>
</gene>
<keyword evidence="3" id="KW-1185">Reference proteome</keyword>